<keyword evidence="3" id="KW-1185">Reference proteome</keyword>
<gene>
    <name evidence="2" type="ORF">G7068_15595</name>
</gene>
<protein>
    <recommendedName>
        <fullName evidence="4">YrhK-like protein</fullName>
    </recommendedName>
</protein>
<evidence type="ECO:0008006" key="4">
    <source>
        <dbReference type="Google" id="ProtNLM"/>
    </source>
</evidence>
<reference evidence="2 3" key="1">
    <citation type="submission" date="2020-03" db="EMBL/GenBank/DDBJ databases">
        <title>Leucobacter sp. nov., isolated from beetles.</title>
        <authorList>
            <person name="Hyun D.-W."/>
            <person name="Bae J.-W."/>
        </authorList>
    </citation>
    <scope>NUCLEOTIDE SEQUENCE [LARGE SCALE GENOMIC DNA]</scope>
    <source>
        <strain evidence="2 3">HDW9C</strain>
    </source>
</reference>
<organism evidence="2 3">
    <name type="scientific">Leucobacter viscericola</name>
    <dbReference type="NCBI Taxonomy" id="2714935"/>
    <lineage>
        <taxon>Bacteria</taxon>
        <taxon>Bacillati</taxon>
        <taxon>Actinomycetota</taxon>
        <taxon>Actinomycetes</taxon>
        <taxon>Micrococcales</taxon>
        <taxon>Microbacteriaceae</taxon>
        <taxon>Leucobacter</taxon>
    </lineage>
</organism>
<keyword evidence="1" id="KW-1133">Transmembrane helix</keyword>
<accession>A0A6G7XIN3</accession>
<evidence type="ECO:0000313" key="2">
    <source>
        <dbReference type="EMBL" id="QIK64474.1"/>
    </source>
</evidence>
<dbReference type="AlphaFoldDB" id="A0A6G7XIN3"/>
<dbReference type="Proteomes" id="UP000502677">
    <property type="component" value="Chromosome"/>
</dbReference>
<feature type="transmembrane region" description="Helical" evidence="1">
    <location>
        <begin position="25"/>
        <end position="46"/>
    </location>
</feature>
<feature type="transmembrane region" description="Helical" evidence="1">
    <location>
        <begin position="53"/>
        <end position="72"/>
    </location>
</feature>
<feature type="transmembrane region" description="Helical" evidence="1">
    <location>
        <begin position="160"/>
        <end position="179"/>
    </location>
</feature>
<feature type="transmembrane region" description="Helical" evidence="1">
    <location>
        <begin position="130"/>
        <end position="148"/>
    </location>
</feature>
<dbReference type="KEGG" id="lvi:G7068_15595"/>
<keyword evidence="1" id="KW-0812">Transmembrane</keyword>
<feature type="transmembrane region" description="Helical" evidence="1">
    <location>
        <begin position="199"/>
        <end position="217"/>
    </location>
</feature>
<sequence length="229" mass="24255">MSAASIPVERTVRPFFVPTLAKQCWIFMIGSALFALGSAPGFGSWAGAEIPNLCYFIGALFFTTAGFIQLFLSGAVSVPVNYAPGRMVRAEWLAASTQSFGTLMFNISTTAAITAKSIKAQEHFVWNPDAGGSVAFLVSGVLAFVAYSHSARSWDLGKRAWWAVAINFVGCVAFAYSAAGAYILPSGSAANDSLANNGTFIGALCFFFASFLVLPAWDRSKKALGGDPR</sequence>
<dbReference type="RefSeq" id="WP_166292806.1">
    <property type="nucleotide sequence ID" value="NZ_CP049863.1"/>
</dbReference>
<keyword evidence="1" id="KW-0472">Membrane</keyword>
<name>A0A6G7XIN3_9MICO</name>
<evidence type="ECO:0000313" key="3">
    <source>
        <dbReference type="Proteomes" id="UP000502677"/>
    </source>
</evidence>
<evidence type="ECO:0000256" key="1">
    <source>
        <dbReference type="SAM" id="Phobius"/>
    </source>
</evidence>
<proteinExistence type="predicted"/>
<dbReference type="EMBL" id="CP049863">
    <property type="protein sequence ID" value="QIK64474.1"/>
    <property type="molecule type" value="Genomic_DNA"/>
</dbReference>